<dbReference type="InterPro" id="IPR009061">
    <property type="entry name" value="DNA-bd_dom_put_sf"/>
</dbReference>
<dbReference type="PANTHER" id="PTHR30204">
    <property type="entry name" value="REDOX-CYCLING DRUG-SENSING TRANSCRIPTIONAL ACTIVATOR SOXR"/>
    <property type="match status" value="1"/>
</dbReference>
<dbReference type="Proteomes" id="UP000243937">
    <property type="component" value="Chromosome"/>
</dbReference>
<dbReference type="OrthoDB" id="9808480at2"/>
<dbReference type="SUPFAM" id="SSF46955">
    <property type="entry name" value="Putative DNA-binding domain"/>
    <property type="match status" value="1"/>
</dbReference>
<dbReference type="InterPro" id="IPR011791">
    <property type="entry name" value="CadR-PbrR"/>
</dbReference>
<keyword evidence="1" id="KW-0238">DNA-binding</keyword>
<dbReference type="GO" id="GO:0003677">
    <property type="term" value="F:DNA binding"/>
    <property type="evidence" value="ECO:0007669"/>
    <property type="project" value="UniProtKB-KW"/>
</dbReference>
<dbReference type="GO" id="GO:0045893">
    <property type="term" value="P:positive regulation of DNA-templated transcription"/>
    <property type="evidence" value="ECO:0007669"/>
    <property type="project" value="InterPro"/>
</dbReference>
<dbReference type="InterPro" id="IPR000551">
    <property type="entry name" value="MerR-type_HTH_dom"/>
</dbReference>
<dbReference type="PROSITE" id="PS50937">
    <property type="entry name" value="HTH_MERR_2"/>
    <property type="match status" value="1"/>
</dbReference>
<sequence length="136" mass="15771">MPIKIGALAKHTATTVETIRYYEKEGLLPEPARSEGNYRLYNEEHLERLQFIRHCRTLDMTLEEVRLLLQFRDKPFEDCGNVNELLDEHIRAVEVRMEELTQLKQHLTVLRQKCSNPAPTASCGILRALGDRSCHV</sequence>
<dbReference type="AlphaFoldDB" id="A0A1Y0D8R0"/>
<dbReference type="KEGG" id="opf:CBP31_07550"/>
<gene>
    <name evidence="3" type="ORF">CBP31_07550</name>
</gene>
<dbReference type="PANTHER" id="PTHR30204:SF92">
    <property type="entry name" value="HTH-TYPE TRANSCRIPTIONAL REGULATOR ZNTR"/>
    <property type="match status" value="1"/>
</dbReference>
<evidence type="ECO:0000259" key="2">
    <source>
        <dbReference type="PROSITE" id="PS50937"/>
    </source>
</evidence>
<dbReference type="NCBIfam" id="TIGR02047">
    <property type="entry name" value="CadR-PbrR"/>
    <property type="match status" value="1"/>
</dbReference>
<protein>
    <submittedName>
        <fullName evidence="3">Cd(II)/Pb(II)-responsive transcriptional regulator</fullName>
    </submittedName>
</protein>
<dbReference type="Pfam" id="PF13411">
    <property type="entry name" value="MerR_1"/>
    <property type="match status" value="1"/>
</dbReference>
<feature type="domain" description="HTH merR-type" evidence="2">
    <location>
        <begin position="1"/>
        <end position="71"/>
    </location>
</feature>
<name>A0A1Y0D8R0_9GAMM</name>
<dbReference type="GO" id="GO:0046872">
    <property type="term" value="F:metal ion binding"/>
    <property type="evidence" value="ECO:0007669"/>
    <property type="project" value="InterPro"/>
</dbReference>
<evidence type="ECO:0000313" key="4">
    <source>
        <dbReference type="Proteomes" id="UP000243937"/>
    </source>
</evidence>
<dbReference type="GO" id="GO:0003700">
    <property type="term" value="F:DNA-binding transcription factor activity"/>
    <property type="evidence" value="ECO:0007669"/>
    <property type="project" value="InterPro"/>
</dbReference>
<dbReference type="InterPro" id="IPR047057">
    <property type="entry name" value="MerR_fam"/>
</dbReference>
<evidence type="ECO:0000256" key="1">
    <source>
        <dbReference type="ARBA" id="ARBA00023125"/>
    </source>
</evidence>
<dbReference type="SMART" id="SM00422">
    <property type="entry name" value="HTH_MERR"/>
    <property type="match status" value="1"/>
</dbReference>
<dbReference type="CDD" id="cd04784">
    <property type="entry name" value="HTH_CadR-PbrR"/>
    <property type="match status" value="1"/>
</dbReference>
<dbReference type="PRINTS" id="PR00040">
    <property type="entry name" value="HTHMERR"/>
</dbReference>
<dbReference type="Gene3D" id="1.10.1660.10">
    <property type="match status" value="1"/>
</dbReference>
<reference evidence="3 4" key="1">
    <citation type="journal article" date="2014" name="Int. J. Syst. Evol. Microbiol.">
        <title>Oceanisphaera profunda sp. nov., a marine bacterium isolated from deep-sea sediment, and emended description of the genus Oceanisphaera.</title>
        <authorList>
            <person name="Xu Z."/>
            <person name="Zhang X.Y."/>
            <person name="Su H.N."/>
            <person name="Yu Z.C."/>
            <person name="Liu C."/>
            <person name="Li H."/>
            <person name="Chen X.L."/>
            <person name="Song X.Y."/>
            <person name="Xie B.B."/>
            <person name="Qin Q.L."/>
            <person name="Zhou B.C."/>
            <person name="Shi M."/>
            <person name="Huang Y."/>
            <person name="Zhang Y.Z."/>
        </authorList>
    </citation>
    <scope>NUCLEOTIDE SEQUENCE [LARGE SCALE GENOMIC DNA]</scope>
    <source>
        <strain evidence="3 4">SM1222</strain>
    </source>
</reference>
<keyword evidence="4" id="KW-1185">Reference proteome</keyword>
<proteinExistence type="predicted"/>
<evidence type="ECO:0000313" key="3">
    <source>
        <dbReference type="EMBL" id="ART83981.1"/>
    </source>
</evidence>
<accession>A0A1Y0D8R0</accession>
<dbReference type="EMBL" id="CP021377">
    <property type="protein sequence ID" value="ART83981.1"/>
    <property type="molecule type" value="Genomic_DNA"/>
</dbReference>
<organism evidence="3 4">
    <name type="scientific">Oceanisphaera profunda</name>
    <dbReference type="NCBI Taxonomy" id="1416627"/>
    <lineage>
        <taxon>Bacteria</taxon>
        <taxon>Pseudomonadati</taxon>
        <taxon>Pseudomonadota</taxon>
        <taxon>Gammaproteobacteria</taxon>
        <taxon>Aeromonadales</taxon>
        <taxon>Aeromonadaceae</taxon>
        <taxon>Oceanisphaera</taxon>
    </lineage>
</organism>